<sequence length="82" mass="8100">MRKTVARAAAVVAIAGAGVLGVAVPALAATQDEPGVTVVDEPDTSDLNNIWTVAPLGVPVLGLIDSINDVPGKILPSPGGGY</sequence>
<dbReference type="Proteomes" id="UP001500689">
    <property type="component" value="Unassembled WGS sequence"/>
</dbReference>
<accession>A0ABP6VQ85</accession>
<name>A0ABP6VQ85_9PSEU</name>
<gene>
    <name evidence="2" type="ORF">GCM10022222_21830</name>
</gene>
<comment type="caution">
    <text evidence="2">The sequence shown here is derived from an EMBL/GenBank/DDBJ whole genome shotgun (WGS) entry which is preliminary data.</text>
</comment>
<evidence type="ECO:0008006" key="4">
    <source>
        <dbReference type="Google" id="ProtNLM"/>
    </source>
</evidence>
<organism evidence="2 3">
    <name type="scientific">Amycolatopsis ultiminotia</name>
    <dbReference type="NCBI Taxonomy" id="543629"/>
    <lineage>
        <taxon>Bacteria</taxon>
        <taxon>Bacillati</taxon>
        <taxon>Actinomycetota</taxon>
        <taxon>Actinomycetes</taxon>
        <taxon>Pseudonocardiales</taxon>
        <taxon>Pseudonocardiaceae</taxon>
        <taxon>Amycolatopsis</taxon>
    </lineage>
</organism>
<reference evidence="3" key="1">
    <citation type="journal article" date="2019" name="Int. J. Syst. Evol. Microbiol.">
        <title>The Global Catalogue of Microorganisms (GCM) 10K type strain sequencing project: providing services to taxonomists for standard genome sequencing and annotation.</title>
        <authorList>
            <consortium name="The Broad Institute Genomics Platform"/>
            <consortium name="The Broad Institute Genome Sequencing Center for Infectious Disease"/>
            <person name="Wu L."/>
            <person name="Ma J."/>
        </authorList>
    </citation>
    <scope>NUCLEOTIDE SEQUENCE [LARGE SCALE GENOMIC DNA]</scope>
    <source>
        <strain evidence="3">JCM 16898</strain>
    </source>
</reference>
<dbReference type="EMBL" id="BAAAZN010000004">
    <property type="protein sequence ID" value="GAA3537842.1"/>
    <property type="molecule type" value="Genomic_DNA"/>
</dbReference>
<evidence type="ECO:0000313" key="3">
    <source>
        <dbReference type="Proteomes" id="UP001500689"/>
    </source>
</evidence>
<evidence type="ECO:0000256" key="1">
    <source>
        <dbReference type="SAM" id="SignalP"/>
    </source>
</evidence>
<feature type="signal peptide" evidence="1">
    <location>
        <begin position="1"/>
        <end position="28"/>
    </location>
</feature>
<feature type="chain" id="PRO_5045668232" description="Secreted protein" evidence="1">
    <location>
        <begin position="29"/>
        <end position="82"/>
    </location>
</feature>
<protein>
    <recommendedName>
        <fullName evidence="4">Secreted protein</fullName>
    </recommendedName>
</protein>
<keyword evidence="3" id="KW-1185">Reference proteome</keyword>
<dbReference type="RefSeq" id="WP_344858241.1">
    <property type="nucleotide sequence ID" value="NZ_BAAAZN010000004.1"/>
</dbReference>
<proteinExistence type="predicted"/>
<keyword evidence="1" id="KW-0732">Signal</keyword>
<evidence type="ECO:0000313" key="2">
    <source>
        <dbReference type="EMBL" id="GAA3537842.1"/>
    </source>
</evidence>